<evidence type="ECO:0000256" key="1">
    <source>
        <dbReference type="SAM" id="Phobius"/>
    </source>
</evidence>
<evidence type="ECO:0000313" key="2">
    <source>
        <dbReference type="EMBL" id="GMA89141.1"/>
    </source>
</evidence>
<feature type="transmembrane region" description="Helical" evidence="1">
    <location>
        <begin position="105"/>
        <end position="125"/>
    </location>
</feature>
<keyword evidence="3" id="KW-1185">Reference proteome</keyword>
<reference evidence="3" key="1">
    <citation type="journal article" date="2019" name="Int. J. Syst. Evol. Microbiol.">
        <title>The Global Catalogue of Microorganisms (GCM) 10K type strain sequencing project: providing services to taxonomists for standard genome sequencing and annotation.</title>
        <authorList>
            <consortium name="The Broad Institute Genomics Platform"/>
            <consortium name="The Broad Institute Genome Sequencing Center for Infectious Disease"/>
            <person name="Wu L."/>
            <person name="Ma J."/>
        </authorList>
    </citation>
    <scope>NUCLEOTIDE SEQUENCE [LARGE SCALE GENOMIC DNA]</scope>
    <source>
        <strain evidence="3">NBRC 108730</strain>
    </source>
</reference>
<gene>
    <name evidence="2" type="ORF">GCM10025868_43910</name>
</gene>
<name>A0ABQ6JLL0_9ACTN</name>
<dbReference type="Proteomes" id="UP001157017">
    <property type="component" value="Unassembled WGS sequence"/>
</dbReference>
<protein>
    <submittedName>
        <fullName evidence="2">Uncharacterized protein</fullName>
    </submittedName>
</protein>
<keyword evidence="1" id="KW-1133">Transmembrane helix</keyword>
<proteinExistence type="predicted"/>
<keyword evidence="1" id="KW-0472">Membrane</keyword>
<keyword evidence="1" id="KW-0812">Transmembrane</keyword>
<comment type="caution">
    <text evidence="2">The sequence shown here is derived from an EMBL/GenBank/DDBJ whole genome shotgun (WGS) entry which is preliminary data.</text>
</comment>
<sequence>MSLAQALLALLGADGTAEVLRGDDGGGVHRPEVGELDATLLEDRLAGLPVLLHDVTTLPGDLVVRVHPRGGEDALHPRALALASCTGAGAAGRLGHVSSSSSSCVVAGAVLFVLIALIAQVVRVVRVVRCADGW</sequence>
<evidence type="ECO:0000313" key="3">
    <source>
        <dbReference type="Proteomes" id="UP001157017"/>
    </source>
</evidence>
<dbReference type="EMBL" id="BSUZ01000001">
    <property type="protein sequence ID" value="GMA89141.1"/>
    <property type="molecule type" value="Genomic_DNA"/>
</dbReference>
<organism evidence="2 3">
    <name type="scientific">Angustibacter aerolatus</name>
    <dbReference type="NCBI Taxonomy" id="1162965"/>
    <lineage>
        <taxon>Bacteria</taxon>
        <taxon>Bacillati</taxon>
        <taxon>Actinomycetota</taxon>
        <taxon>Actinomycetes</taxon>
        <taxon>Kineosporiales</taxon>
        <taxon>Kineosporiaceae</taxon>
    </lineage>
</organism>
<accession>A0ABQ6JLL0</accession>